<reference evidence="1" key="1">
    <citation type="submission" date="2021-02" db="EMBL/GenBank/DDBJ databases">
        <authorList>
            <person name="Dougan E. K."/>
            <person name="Rhodes N."/>
            <person name="Thang M."/>
            <person name="Chan C."/>
        </authorList>
    </citation>
    <scope>NUCLEOTIDE SEQUENCE</scope>
</reference>
<dbReference type="EMBL" id="CAJNJA010049345">
    <property type="protein sequence ID" value="CAE7836736.1"/>
    <property type="molecule type" value="Genomic_DNA"/>
</dbReference>
<sequence>DWGRGLPSSASGSFAPQPVMNHSMTITLVQDCFSQKSLACRLVPIEENPLVQQLPKSVQDPVGADITDIPDAVANIQVDFWAEGRPTRATARALGEVLLSRLQRKSCGQLPATSVDVLVTGCEVSLWVGEQFAADLRIAPEDPPIHSQIAPADPPVQSQLNPDAPEFDFAGVSGETQFGSESYVYLPLPEYTVQEWCDYLYYLQANRVLLTPEYAAYICELTRLLGMPMMEYLDWSAANPEANFKKAEGKGFSQLKCDTQPKDQGCLPCRFGFSVSNEEMRIASSHFTESKCIVELPDAMFHVFGATGRDQLVEVTALIEL</sequence>
<evidence type="ECO:0000313" key="2">
    <source>
        <dbReference type="Proteomes" id="UP000601435"/>
    </source>
</evidence>
<organism evidence="1 2">
    <name type="scientific">Symbiodinium necroappetens</name>
    <dbReference type="NCBI Taxonomy" id="1628268"/>
    <lineage>
        <taxon>Eukaryota</taxon>
        <taxon>Sar</taxon>
        <taxon>Alveolata</taxon>
        <taxon>Dinophyceae</taxon>
        <taxon>Suessiales</taxon>
        <taxon>Symbiodiniaceae</taxon>
        <taxon>Symbiodinium</taxon>
    </lineage>
</organism>
<gene>
    <name evidence="1" type="ORF">SNEC2469_LOCUS25189</name>
</gene>
<dbReference type="AlphaFoldDB" id="A0A812ZT82"/>
<feature type="non-terminal residue" evidence="1">
    <location>
        <position position="321"/>
    </location>
</feature>
<comment type="caution">
    <text evidence="1">The sequence shown here is derived from an EMBL/GenBank/DDBJ whole genome shotgun (WGS) entry which is preliminary data.</text>
</comment>
<protein>
    <submittedName>
        <fullName evidence="1">Uncharacterized protein</fullName>
    </submittedName>
</protein>
<keyword evidence="2" id="KW-1185">Reference proteome</keyword>
<accession>A0A812ZT82</accession>
<evidence type="ECO:0000313" key="1">
    <source>
        <dbReference type="EMBL" id="CAE7836736.1"/>
    </source>
</evidence>
<dbReference type="Proteomes" id="UP000601435">
    <property type="component" value="Unassembled WGS sequence"/>
</dbReference>
<proteinExistence type="predicted"/>
<dbReference type="OrthoDB" id="421779at2759"/>
<name>A0A812ZT82_9DINO</name>